<evidence type="ECO:0000259" key="4">
    <source>
        <dbReference type="SMART" id="SM00848"/>
    </source>
</evidence>
<sequence>MTVASWAAVAAAGAAAAGSTQQRGAGVDLEAPAAGGSEIELMTLFDAWNHKYGRRYAAGEEGSTEKLKRFSIFKDTLAFIEAHNSDKSNGHTVSLNEFADLTIEEFREMGYVQARIFPGNRTALEVEADQARALRAQSQSQLAQYDDTASHVLRDSLPDFVDWRQHGVVTPAFTQGVNCDSCWAVAAVGAVESLYAINTGSLLRASVEQVVSCSAYNGCSGGWPSRAFDWIQRNGLALEIDYPYTSGVTGKPGRCRNPQTPVIMQISGHQAVKWHDEQALMEAVARQPVAVAMQCFTKEFALYKTGVITGKDCSPLTLDHAMLMVGYGTDADGVAYWLIQNSWGPSWGEDGYVRVQRGISLPFGVCNILSRNNEYPIMPALAPLSITLRDNSSQSLIDA</sequence>
<keyword evidence="6" id="KW-1185">Reference proteome</keyword>
<protein>
    <submittedName>
        <fullName evidence="5">Uncharacterized protein</fullName>
    </submittedName>
</protein>
<feature type="domain" description="Peptidase C1A papain C-terminal" evidence="3">
    <location>
        <begin position="157"/>
        <end position="377"/>
    </location>
</feature>
<proteinExistence type="inferred from homology"/>
<dbReference type="Pfam" id="PF08246">
    <property type="entry name" value="Inhibitor_I29"/>
    <property type="match status" value="1"/>
</dbReference>
<dbReference type="InterPro" id="IPR038765">
    <property type="entry name" value="Papain-like_cys_pep_sf"/>
</dbReference>
<dbReference type="InterPro" id="IPR013201">
    <property type="entry name" value="Prot_inhib_I29"/>
</dbReference>
<reference evidence="5" key="1">
    <citation type="submission" date="2021-01" db="EMBL/GenBank/DDBJ databases">
        <title>Adiantum capillus-veneris genome.</title>
        <authorList>
            <person name="Fang Y."/>
            <person name="Liao Q."/>
        </authorList>
    </citation>
    <scope>NUCLEOTIDE SEQUENCE</scope>
    <source>
        <strain evidence="5">H3</strain>
        <tissue evidence="5">Leaf</tissue>
    </source>
</reference>
<dbReference type="InterPro" id="IPR013128">
    <property type="entry name" value="Peptidase_C1A"/>
</dbReference>
<evidence type="ECO:0000313" key="6">
    <source>
        <dbReference type="Proteomes" id="UP000886520"/>
    </source>
</evidence>
<dbReference type="EMBL" id="JABFUD020000022">
    <property type="protein sequence ID" value="KAI5061948.1"/>
    <property type="molecule type" value="Genomic_DNA"/>
</dbReference>
<comment type="caution">
    <text evidence="5">The sequence shown here is derived from an EMBL/GenBank/DDBJ whole genome shotgun (WGS) entry which is preliminary data.</text>
</comment>
<dbReference type="PROSITE" id="PS00640">
    <property type="entry name" value="THIOL_PROTEASE_ASN"/>
    <property type="match status" value="1"/>
</dbReference>
<dbReference type="InterPro" id="IPR025661">
    <property type="entry name" value="Pept_asp_AS"/>
</dbReference>
<dbReference type="PROSITE" id="PS00639">
    <property type="entry name" value="THIOL_PROTEASE_HIS"/>
    <property type="match status" value="1"/>
</dbReference>
<dbReference type="Gene3D" id="3.90.70.10">
    <property type="entry name" value="Cysteine proteinases"/>
    <property type="match status" value="1"/>
</dbReference>
<feature type="domain" description="Cathepsin propeptide inhibitor" evidence="4">
    <location>
        <begin position="45"/>
        <end position="106"/>
    </location>
</feature>
<gene>
    <name evidence="5" type="ORF">GOP47_0022487</name>
</gene>
<dbReference type="AlphaFoldDB" id="A0A9D4U5N5"/>
<dbReference type="GO" id="GO:0008234">
    <property type="term" value="F:cysteine-type peptidase activity"/>
    <property type="evidence" value="ECO:0007669"/>
    <property type="project" value="InterPro"/>
</dbReference>
<organism evidence="5 6">
    <name type="scientific">Adiantum capillus-veneris</name>
    <name type="common">Maidenhair fern</name>
    <dbReference type="NCBI Taxonomy" id="13818"/>
    <lineage>
        <taxon>Eukaryota</taxon>
        <taxon>Viridiplantae</taxon>
        <taxon>Streptophyta</taxon>
        <taxon>Embryophyta</taxon>
        <taxon>Tracheophyta</taxon>
        <taxon>Polypodiopsida</taxon>
        <taxon>Polypodiidae</taxon>
        <taxon>Polypodiales</taxon>
        <taxon>Pteridineae</taxon>
        <taxon>Pteridaceae</taxon>
        <taxon>Vittarioideae</taxon>
        <taxon>Adiantum</taxon>
    </lineage>
</organism>
<dbReference type="GO" id="GO:0006508">
    <property type="term" value="P:proteolysis"/>
    <property type="evidence" value="ECO:0007669"/>
    <property type="project" value="InterPro"/>
</dbReference>
<dbReference type="SMART" id="SM00848">
    <property type="entry name" value="Inhibitor_I29"/>
    <property type="match status" value="1"/>
</dbReference>
<accession>A0A9D4U5N5</accession>
<dbReference type="Pfam" id="PF00112">
    <property type="entry name" value="Peptidase_C1"/>
    <property type="match status" value="1"/>
</dbReference>
<dbReference type="InterPro" id="IPR000668">
    <property type="entry name" value="Peptidase_C1A_C"/>
</dbReference>
<dbReference type="CDD" id="cd02248">
    <property type="entry name" value="Peptidase_C1A"/>
    <property type="match status" value="1"/>
</dbReference>
<dbReference type="PANTHER" id="PTHR12411">
    <property type="entry name" value="CYSTEINE PROTEASE FAMILY C1-RELATED"/>
    <property type="match status" value="1"/>
</dbReference>
<comment type="similarity">
    <text evidence="1">Belongs to the peptidase C1 family.</text>
</comment>
<dbReference type="SMART" id="SM00645">
    <property type="entry name" value="Pept_C1"/>
    <property type="match status" value="1"/>
</dbReference>
<dbReference type="InterPro" id="IPR025660">
    <property type="entry name" value="Pept_his_AS"/>
</dbReference>
<evidence type="ECO:0000256" key="1">
    <source>
        <dbReference type="ARBA" id="ARBA00008455"/>
    </source>
</evidence>
<dbReference type="SUPFAM" id="SSF54001">
    <property type="entry name" value="Cysteine proteinases"/>
    <property type="match status" value="1"/>
</dbReference>
<name>A0A9D4U5N5_ADICA</name>
<dbReference type="Proteomes" id="UP000886520">
    <property type="component" value="Chromosome 22"/>
</dbReference>
<evidence type="ECO:0000256" key="2">
    <source>
        <dbReference type="ARBA" id="ARBA00023157"/>
    </source>
</evidence>
<dbReference type="OrthoDB" id="10253408at2759"/>
<evidence type="ECO:0000313" key="5">
    <source>
        <dbReference type="EMBL" id="KAI5061948.1"/>
    </source>
</evidence>
<evidence type="ECO:0000259" key="3">
    <source>
        <dbReference type="SMART" id="SM00645"/>
    </source>
</evidence>
<dbReference type="InterPro" id="IPR039417">
    <property type="entry name" value="Peptidase_C1A_papain-like"/>
</dbReference>
<dbReference type="PRINTS" id="PR00705">
    <property type="entry name" value="PAPAIN"/>
</dbReference>
<keyword evidence="2" id="KW-1015">Disulfide bond</keyword>